<accession>A0A0A8UR74</accession>
<dbReference type="HOGENOM" id="CLU_2916940_0_0_6"/>
<evidence type="ECO:0000313" key="1">
    <source>
        <dbReference type="EMBL" id="CEK09269.1"/>
    </source>
</evidence>
<sequence length="61" mass="7100">MSEFEYKLVINMKQLAINFTSRAMTYPIFHGLPLPNLMFTNSGVGVGYFCSRFFQQYSIHL</sequence>
<name>A0A0A8UR74_LEGHA</name>
<dbReference type="EMBL" id="LN681225">
    <property type="protein sequence ID" value="CEK09269.1"/>
    <property type="molecule type" value="Genomic_DNA"/>
</dbReference>
<evidence type="ECO:0000313" key="2">
    <source>
        <dbReference type="Proteomes" id="UP000032803"/>
    </source>
</evidence>
<proteinExistence type="predicted"/>
<dbReference type="AlphaFoldDB" id="A0A0A8UR74"/>
<keyword evidence="2" id="KW-1185">Reference proteome</keyword>
<organism evidence="1 2">
    <name type="scientific">Legionella hackeliae</name>
    <dbReference type="NCBI Taxonomy" id="449"/>
    <lineage>
        <taxon>Bacteria</taxon>
        <taxon>Pseudomonadati</taxon>
        <taxon>Pseudomonadota</taxon>
        <taxon>Gammaproteobacteria</taxon>
        <taxon>Legionellales</taxon>
        <taxon>Legionellaceae</taxon>
        <taxon>Legionella</taxon>
    </lineage>
</organism>
<dbReference type="Proteomes" id="UP000032803">
    <property type="component" value="Chromosome I"/>
</dbReference>
<protein>
    <submittedName>
        <fullName evidence="1">Uncharacterized protein</fullName>
    </submittedName>
</protein>
<dbReference type="KEGG" id="lha:LHA_0155"/>
<gene>
    <name evidence="1" type="ORF">LHA_0155</name>
</gene>
<reference evidence="2" key="1">
    <citation type="submission" date="2014-09" db="EMBL/GenBank/DDBJ databases">
        <authorList>
            <person name="Gomez-Valero L."/>
        </authorList>
    </citation>
    <scope>NUCLEOTIDE SEQUENCE [LARGE SCALE GENOMIC DNA]</scope>
    <source>
        <strain evidence="2">ATCC35250</strain>
    </source>
</reference>